<gene>
    <name evidence="2" type="ORF">XD94_1452</name>
</gene>
<evidence type="ECO:0000313" key="3">
    <source>
        <dbReference type="Proteomes" id="UP000054092"/>
    </source>
</evidence>
<dbReference type="InterPro" id="IPR037522">
    <property type="entry name" value="HD_GYP_dom"/>
</dbReference>
<proteinExistence type="predicted"/>
<dbReference type="SUPFAM" id="SSF109604">
    <property type="entry name" value="HD-domain/PDEase-like"/>
    <property type="match status" value="1"/>
</dbReference>
<accession>A0A101HLV3</accession>
<feature type="domain" description="HD-GYP" evidence="1">
    <location>
        <begin position="1"/>
        <end position="120"/>
    </location>
</feature>
<dbReference type="PANTHER" id="PTHR45228">
    <property type="entry name" value="CYCLIC DI-GMP PHOSPHODIESTERASE TM_0186-RELATED"/>
    <property type="match status" value="1"/>
</dbReference>
<name>A0A101HLV3_9BACT</name>
<reference evidence="3" key="1">
    <citation type="journal article" date="2015" name="MBio">
        <title>Genome-Resolved Metagenomic Analysis Reveals Roles for Candidate Phyla and Other Microbial Community Members in Biogeochemical Transformations in Oil Reservoirs.</title>
        <authorList>
            <person name="Hu P."/>
            <person name="Tom L."/>
            <person name="Singh A."/>
            <person name="Thomas B.C."/>
            <person name="Baker B.J."/>
            <person name="Piceno Y.M."/>
            <person name="Andersen G.L."/>
            <person name="Banfield J.F."/>
        </authorList>
    </citation>
    <scope>NUCLEOTIDE SEQUENCE [LARGE SCALE GENOMIC DNA]</scope>
</reference>
<dbReference type="AlphaFoldDB" id="A0A101HLV3"/>
<dbReference type="Proteomes" id="UP000054092">
    <property type="component" value="Unassembled WGS sequence"/>
</dbReference>
<dbReference type="InterPro" id="IPR052020">
    <property type="entry name" value="Cyclic_di-GMP/3'3'-cGAMP_PDE"/>
</dbReference>
<dbReference type="EMBL" id="LGGP01000283">
    <property type="protein sequence ID" value="KUK79201.1"/>
    <property type="molecule type" value="Genomic_DNA"/>
</dbReference>
<evidence type="ECO:0000313" key="2">
    <source>
        <dbReference type="EMBL" id="KUK79201.1"/>
    </source>
</evidence>
<evidence type="ECO:0000259" key="1">
    <source>
        <dbReference type="PROSITE" id="PS51832"/>
    </source>
</evidence>
<dbReference type="Pfam" id="PF13487">
    <property type="entry name" value="HD_5"/>
    <property type="match status" value="1"/>
</dbReference>
<dbReference type="CDD" id="cd00077">
    <property type="entry name" value="HDc"/>
    <property type="match status" value="1"/>
</dbReference>
<sequence>MLLKKGPLTEDEWKIMRTHPATAYEALSKVEYLRPSLDIPYCHHERWNGSGYPRGLKGEEIPLAARIFAVVDVYDALISDRPYRKAWSEEETIKYLLKNSGTLFNKRVVKGFLEIVRSDS</sequence>
<dbReference type="Gene3D" id="1.10.3210.10">
    <property type="entry name" value="Hypothetical protein af1432"/>
    <property type="match status" value="1"/>
</dbReference>
<organism evidence="2 3">
    <name type="scientific">Mesotoga prima</name>
    <dbReference type="NCBI Taxonomy" id="1184387"/>
    <lineage>
        <taxon>Bacteria</taxon>
        <taxon>Thermotogati</taxon>
        <taxon>Thermotogota</taxon>
        <taxon>Thermotogae</taxon>
        <taxon>Kosmotogales</taxon>
        <taxon>Kosmotogaceae</taxon>
        <taxon>Mesotoga</taxon>
    </lineage>
</organism>
<comment type="caution">
    <text evidence="2">The sequence shown here is derived from an EMBL/GenBank/DDBJ whole genome shotgun (WGS) entry which is preliminary data.</text>
</comment>
<dbReference type="PROSITE" id="PS51832">
    <property type="entry name" value="HD_GYP"/>
    <property type="match status" value="1"/>
</dbReference>
<protein>
    <submittedName>
        <fullName evidence="2">PAS domain S-box</fullName>
    </submittedName>
</protein>
<dbReference type="PANTHER" id="PTHR45228:SF1">
    <property type="entry name" value="CYCLIC DI-GMP PHOSPHODIESTERASE TM_0186"/>
    <property type="match status" value="1"/>
</dbReference>
<dbReference type="InterPro" id="IPR003607">
    <property type="entry name" value="HD/PDEase_dom"/>
</dbReference>
<dbReference type="PATRIC" id="fig|1184387.3.peg.1927"/>